<evidence type="ECO:0000256" key="2">
    <source>
        <dbReference type="ARBA" id="ARBA00022801"/>
    </source>
</evidence>
<dbReference type="InterPro" id="IPR036962">
    <property type="entry name" value="Glyco_hydro_3_N_sf"/>
</dbReference>
<dbReference type="PANTHER" id="PTHR42721">
    <property type="entry name" value="SUGAR HYDROLASE-RELATED"/>
    <property type="match status" value="1"/>
</dbReference>
<dbReference type="InterPro" id="IPR001764">
    <property type="entry name" value="Glyco_hydro_3_N"/>
</dbReference>
<evidence type="ECO:0000313" key="6">
    <source>
        <dbReference type="EnsemblPlants" id="MELO3C007150.2.1"/>
    </source>
</evidence>
<dbReference type="GO" id="GO:0046556">
    <property type="term" value="F:alpha-L-arabinofuranosidase activity"/>
    <property type="evidence" value="ECO:0007669"/>
    <property type="project" value="TreeGrafter"/>
</dbReference>
<feature type="chain" id="PRO_5039930532" description="Fibronectin type III-like domain-containing protein" evidence="4">
    <location>
        <begin position="23"/>
        <end position="801"/>
    </location>
</feature>
<accession>A0A9I9CR19</accession>
<dbReference type="SUPFAM" id="SSF52279">
    <property type="entry name" value="Beta-D-glucan exohydrolase, C-terminal domain"/>
    <property type="match status" value="1"/>
</dbReference>
<dbReference type="Pfam" id="PF14310">
    <property type="entry name" value="Fn3-like"/>
    <property type="match status" value="1"/>
</dbReference>
<proteinExistence type="predicted"/>
<dbReference type="GO" id="GO:0045493">
    <property type="term" value="P:xylan catabolic process"/>
    <property type="evidence" value="ECO:0007669"/>
    <property type="project" value="InterPro"/>
</dbReference>
<dbReference type="InterPro" id="IPR013783">
    <property type="entry name" value="Ig-like_fold"/>
</dbReference>
<keyword evidence="2" id="KW-0378">Hydrolase</keyword>
<dbReference type="InterPro" id="IPR026891">
    <property type="entry name" value="Fn3-like"/>
</dbReference>
<dbReference type="GO" id="GO:0031222">
    <property type="term" value="P:arabinan catabolic process"/>
    <property type="evidence" value="ECO:0007669"/>
    <property type="project" value="TreeGrafter"/>
</dbReference>
<dbReference type="SMART" id="SM01217">
    <property type="entry name" value="Fn3_like"/>
    <property type="match status" value="1"/>
</dbReference>
<protein>
    <recommendedName>
        <fullName evidence="5">Fibronectin type III-like domain-containing protein</fullName>
    </recommendedName>
</protein>
<dbReference type="Pfam" id="PF00933">
    <property type="entry name" value="Glyco_hydro_3"/>
    <property type="match status" value="1"/>
</dbReference>
<dbReference type="GO" id="GO:0009044">
    <property type="term" value="F:xylan 1,4-beta-xylosidase activity"/>
    <property type="evidence" value="ECO:0007669"/>
    <property type="project" value="InterPro"/>
</dbReference>
<evidence type="ECO:0000256" key="3">
    <source>
        <dbReference type="ARBA" id="ARBA00023295"/>
    </source>
</evidence>
<dbReference type="Gene3D" id="3.40.50.1700">
    <property type="entry name" value="Glycoside hydrolase family 3 C-terminal domain"/>
    <property type="match status" value="1"/>
</dbReference>
<keyword evidence="3" id="KW-0326">Glycosidase</keyword>
<dbReference type="Gene3D" id="2.60.40.10">
    <property type="entry name" value="Immunoglobulins"/>
    <property type="match status" value="1"/>
</dbReference>
<dbReference type="FunFam" id="3.40.50.1700:FF:000001">
    <property type="entry name" value="probable beta-D-xylosidase 2"/>
    <property type="match status" value="1"/>
</dbReference>
<dbReference type="InterPro" id="IPR002772">
    <property type="entry name" value="Glyco_hydro_3_C"/>
</dbReference>
<organism evidence="6">
    <name type="scientific">Cucumis melo</name>
    <name type="common">Muskmelon</name>
    <dbReference type="NCBI Taxonomy" id="3656"/>
    <lineage>
        <taxon>Eukaryota</taxon>
        <taxon>Viridiplantae</taxon>
        <taxon>Streptophyta</taxon>
        <taxon>Embryophyta</taxon>
        <taxon>Tracheophyta</taxon>
        <taxon>Spermatophyta</taxon>
        <taxon>Magnoliopsida</taxon>
        <taxon>eudicotyledons</taxon>
        <taxon>Gunneridae</taxon>
        <taxon>Pentapetalae</taxon>
        <taxon>rosids</taxon>
        <taxon>fabids</taxon>
        <taxon>Cucurbitales</taxon>
        <taxon>Cucurbitaceae</taxon>
        <taxon>Benincaseae</taxon>
        <taxon>Cucumis</taxon>
    </lineage>
</organism>
<dbReference type="EnsemblPlants" id="MELO3C007150.2.1">
    <property type="protein sequence ID" value="MELO3C007150.2.1"/>
    <property type="gene ID" value="MELO3C007150.2"/>
</dbReference>
<dbReference type="InterPro" id="IPR017853">
    <property type="entry name" value="GH"/>
</dbReference>
<feature type="signal peptide" evidence="4">
    <location>
        <begin position="1"/>
        <end position="22"/>
    </location>
</feature>
<dbReference type="Pfam" id="PF01915">
    <property type="entry name" value="Glyco_hydro_3_C"/>
    <property type="match status" value="1"/>
</dbReference>
<dbReference type="InterPro" id="IPR044993">
    <property type="entry name" value="BXL"/>
</dbReference>
<reference evidence="6" key="1">
    <citation type="submission" date="2023-03" db="UniProtKB">
        <authorList>
            <consortium name="EnsemblPlants"/>
        </authorList>
    </citation>
    <scope>IDENTIFICATION</scope>
</reference>
<keyword evidence="1 4" id="KW-0732">Signal</keyword>
<dbReference type="PANTHER" id="PTHR42721:SF11">
    <property type="entry name" value="BETA-D-XYLOSIDASE 5-RELATED"/>
    <property type="match status" value="1"/>
</dbReference>
<evidence type="ECO:0000256" key="4">
    <source>
        <dbReference type="SAM" id="SignalP"/>
    </source>
</evidence>
<dbReference type="SUPFAM" id="SSF51445">
    <property type="entry name" value="(Trans)glycosidases"/>
    <property type="match status" value="1"/>
</dbReference>
<name>A0A9I9CR19_CUCME</name>
<dbReference type="Gramene" id="MELO3C007150.2.1">
    <property type="protein sequence ID" value="MELO3C007150.2.1"/>
    <property type="gene ID" value="MELO3C007150.2"/>
</dbReference>
<dbReference type="AlphaFoldDB" id="A0A9I9CR19"/>
<dbReference type="FunFam" id="3.20.20.300:FF:000010">
    <property type="entry name" value="Putative beta-D-xylosidase 5"/>
    <property type="match status" value="1"/>
</dbReference>
<evidence type="ECO:0000259" key="5">
    <source>
        <dbReference type="SMART" id="SM01217"/>
    </source>
</evidence>
<dbReference type="InterPro" id="IPR036881">
    <property type="entry name" value="Glyco_hydro_3_C_sf"/>
</dbReference>
<evidence type="ECO:0000256" key="1">
    <source>
        <dbReference type="ARBA" id="ARBA00022729"/>
    </source>
</evidence>
<sequence>MASSSIMIISVLSVFFIFTANARFFPRRTLLDDPPPAVNNFTFVCDPSRYDNLGLDVSSFGFCDSSLSFPERAKDLIDRMTLSEKVAQLGHGASGVGRLGLPPYNWWSEALHGVSNVGPGTRFDEVVPGATSFPNVITTASSFNEDLWKTIGQAVSTEARAMYNLGRAGLTYWSPTINVVRDPRWGRIVETPGEDPFVVGKYAKNYVRGLQDVEGSENVTDLNSRPLKVSSCCKHYAAYDVDNWLGVERYSFDARVTEQDMSETFNKPFEMCVKEGDVSSIMCSYNRVNGIPTCADPVLLKDTIRGNWDLHGYIVSDCDSVKVLVEDAHYLQDTNEDAVAQTLKAGLDLDCGKIYPQYTESTVRQGKVGMKEIDNALNNLYVVLMRLGYFDGNTGFESLGKPDICSEEHIELATDAARQGTVLLKNDNDTLPFDPSTYKTLAVVGPHANATSAMLGNYAGVPCRTKSPKDGLSEYAKVNYQMGCDSVACKNDTFIFGAMEAARTSDATVIFVGIDLSVEAESLDRVDLLLPGYQTQLVQQVATVSKGPVVLVILSAGGIDISFAKNNSNIKAIIWAGYPGEEGGRAIAEVIFGKYNPGGRLPLTWYENNYVNQLPMTSMPLRPVESLGYPGRTYKFYDGPVVYPFGHGLSYTFFIHNLTSAKRSITIDLSSRVQCRDIAYNNGTFKPECAAALVDDLTCTEEIEFQMEVENTGKRDGSQVLIVYSVPPSGISSTHIKQVVGFQRLYLNAGDSETVTFKLNACKSLGLVDFTGYTLLPAGGHTIVVGDGEVSFPVELSFNKK</sequence>
<dbReference type="PRINTS" id="PR00133">
    <property type="entry name" value="GLHYDRLASE3"/>
</dbReference>
<dbReference type="Gene3D" id="3.20.20.300">
    <property type="entry name" value="Glycoside hydrolase, family 3, N-terminal domain"/>
    <property type="match status" value="1"/>
</dbReference>
<feature type="domain" description="Fibronectin type III-like" evidence="5">
    <location>
        <begin position="719"/>
        <end position="789"/>
    </location>
</feature>